<keyword evidence="3" id="KW-1185">Reference proteome</keyword>
<gene>
    <name evidence="2" type="ORF">DIZ80_07725</name>
</gene>
<dbReference type="Gene3D" id="2.40.10.220">
    <property type="entry name" value="predicted glycosyltransferase like domains"/>
    <property type="match status" value="1"/>
</dbReference>
<proteinExistence type="predicted"/>
<evidence type="ECO:0000313" key="2">
    <source>
        <dbReference type="EMBL" id="RDH84015.1"/>
    </source>
</evidence>
<dbReference type="AlphaFoldDB" id="A0A370DGF9"/>
<dbReference type="SUPFAM" id="SSF141371">
    <property type="entry name" value="PilZ domain-like"/>
    <property type="match status" value="1"/>
</dbReference>
<reference evidence="2 3" key="1">
    <citation type="journal article" date="2018" name="ISME J.">
        <title>Endosymbiont genomes yield clues of tubeworm success.</title>
        <authorList>
            <person name="Li Y."/>
            <person name="Liles M.R."/>
            <person name="Halanych K.M."/>
        </authorList>
    </citation>
    <scope>NUCLEOTIDE SEQUENCE [LARGE SCALE GENOMIC DNA]</scope>
    <source>
        <strain evidence="2">A1464</strain>
    </source>
</reference>
<protein>
    <recommendedName>
        <fullName evidence="1">PilZ domain-containing protein</fullName>
    </recommendedName>
</protein>
<accession>A0A370DGF9</accession>
<organism evidence="2 3">
    <name type="scientific">endosymbiont of Galathealinum brachiosum</name>
    <dbReference type="NCBI Taxonomy" id="2200906"/>
    <lineage>
        <taxon>Bacteria</taxon>
        <taxon>Pseudomonadati</taxon>
        <taxon>Pseudomonadota</taxon>
        <taxon>Gammaproteobacteria</taxon>
        <taxon>sulfur-oxidizing symbionts</taxon>
    </lineage>
</organism>
<evidence type="ECO:0000313" key="3">
    <source>
        <dbReference type="Proteomes" id="UP000254266"/>
    </source>
</evidence>
<dbReference type="Proteomes" id="UP000254266">
    <property type="component" value="Unassembled WGS sequence"/>
</dbReference>
<dbReference type="GO" id="GO:0035438">
    <property type="term" value="F:cyclic-di-GMP binding"/>
    <property type="evidence" value="ECO:0007669"/>
    <property type="project" value="InterPro"/>
</dbReference>
<feature type="domain" description="PilZ" evidence="1">
    <location>
        <begin position="17"/>
        <end position="98"/>
    </location>
</feature>
<sequence length="114" mass="13076">MKMLNTNTKNTPDKQDNRTCERLNLEKDLKLYLLNDKILECKSTDISLGGINLAVKNHLNSDYLGSDATITFDTTDREFNCKIVRIDEDQLAVEINKKQAASFGMTLTQNMFRR</sequence>
<dbReference type="EMBL" id="QFXC01000008">
    <property type="protein sequence ID" value="RDH84015.1"/>
    <property type="molecule type" value="Genomic_DNA"/>
</dbReference>
<dbReference type="InterPro" id="IPR009875">
    <property type="entry name" value="PilZ_domain"/>
</dbReference>
<comment type="caution">
    <text evidence="2">The sequence shown here is derived from an EMBL/GenBank/DDBJ whole genome shotgun (WGS) entry which is preliminary data.</text>
</comment>
<dbReference type="Pfam" id="PF07238">
    <property type="entry name" value="PilZ"/>
    <property type="match status" value="1"/>
</dbReference>
<name>A0A370DGF9_9GAMM</name>
<evidence type="ECO:0000259" key="1">
    <source>
        <dbReference type="Pfam" id="PF07238"/>
    </source>
</evidence>